<evidence type="ECO:0000256" key="2">
    <source>
        <dbReference type="ARBA" id="ARBA00022857"/>
    </source>
</evidence>
<accession>A0A6A6P591</accession>
<reference evidence="6" key="1">
    <citation type="journal article" date="2020" name="Stud. Mycol.">
        <title>101 Dothideomycetes genomes: a test case for predicting lifestyles and emergence of pathogens.</title>
        <authorList>
            <person name="Haridas S."/>
            <person name="Albert R."/>
            <person name="Binder M."/>
            <person name="Bloem J."/>
            <person name="Labutti K."/>
            <person name="Salamov A."/>
            <person name="Andreopoulos B."/>
            <person name="Baker S."/>
            <person name="Barry K."/>
            <person name="Bills G."/>
            <person name="Bluhm B."/>
            <person name="Cannon C."/>
            <person name="Castanera R."/>
            <person name="Culley D."/>
            <person name="Daum C."/>
            <person name="Ezra D."/>
            <person name="Gonzalez J."/>
            <person name="Henrissat B."/>
            <person name="Kuo A."/>
            <person name="Liang C."/>
            <person name="Lipzen A."/>
            <person name="Lutzoni F."/>
            <person name="Magnuson J."/>
            <person name="Mondo S."/>
            <person name="Nolan M."/>
            <person name="Ohm R."/>
            <person name="Pangilinan J."/>
            <person name="Park H.-J."/>
            <person name="Ramirez L."/>
            <person name="Alfaro M."/>
            <person name="Sun H."/>
            <person name="Tritt A."/>
            <person name="Yoshinaga Y."/>
            <person name="Zwiers L.-H."/>
            <person name="Turgeon B."/>
            <person name="Goodwin S."/>
            <person name="Spatafora J."/>
            <person name="Crous P."/>
            <person name="Grigoriev I."/>
        </authorList>
    </citation>
    <scope>NUCLEOTIDE SEQUENCE</scope>
    <source>
        <strain evidence="6">ATCC 16933</strain>
    </source>
</reference>
<feature type="domain" description="Ketoreductase" evidence="5">
    <location>
        <begin position="86"/>
        <end position="268"/>
    </location>
</feature>
<dbReference type="Pfam" id="PF00106">
    <property type="entry name" value="adh_short"/>
    <property type="match status" value="1"/>
</dbReference>
<protein>
    <recommendedName>
        <fullName evidence="5">Ketoreductase domain-containing protein</fullName>
    </recommendedName>
</protein>
<keyword evidence="3" id="KW-0560">Oxidoreductase</keyword>
<keyword evidence="2" id="KW-0521">NADP</keyword>
<dbReference type="SMART" id="SM00822">
    <property type="entry name" value="PKS_KR"/>
    <property type="match status" value="1"/>
</dbReference>
<gene>
    <name evidence="6" type="ORF">BDY21DRAFT_283528</name>
</gene>
<dbReference type="InterPro" id="IPR020904">
    <property type="entry name" value="Sc_DH/Rdtase_CS"/>
</dbReference>
<evidence type="ECO:0000256" key="1">
    <source>
        <dbReference type="ARBA" id="ARBA00006484"/>
    </source>
</evidence>
<dbReference type="Proteomes" id="UP000799766">
    <property type="component" value="Unassembled WGS sequence"/>
</dbReference>
<dbReference type="SUPFAM" id="SSF51735">
    <property type="entry name" value="NAD(P)-binding Rossmann-fold domains"/>
    <property type="match status" value="1"/>
</dbReference>
<dbReference type="PRINTS" id="PR00080">
    <property type="entry name" value="SDRFAMILY"/>
</dbReference>
<proteinExistence type="inferred from homology"/>
<dbReference type="InterPro" id="IPR002347">
    <property type="entry name" value="SDR_fam"/>
</dbReference>
<evidence type="ECO:0000256" key="4">
    <source>
        <dbReference type="RuleBase" id="RU000363"/>
    </source>
</evidence>
<dbReference type="PROSITE" id="PS00061">
    <property type="entry name" value="ADH_SHORT"/>
    <property type="match status" value="1"/>
</dbReference>
<organism evidence="6 7">
    <name type="scientific">Lineolata rhizophorae</name>
    <dbReference type="NCBI Taxonomy" id="578093"/>
    <lineage>
        <taxon>Eukaryota</taxon>
        <taxon>Fungi</taxon>
        <taxon>Dikarya</taxon>
        <taxon>Ascomycota</taxon>
        <taxon>Pezizomycotina</taxon>
        <taxon>Dothideomycetes</taxon>
        <taxon>Dothideomycetes incertae sedis</taxon>
        <taxon>Lineolatales</taxon>
        <taxon>Lineolataceae</taxon>
        <taxon>Lineolata</taxon>
    </lineage>
</organism>
<evidence type="ECO:0000259" key="5">
    <source>
        <dbReference type="SMART" id="SM00822"/>
    </source>
</evidence>
<evidence type="ECO:0000313" key="6">
    <source>
        <dbReference type="EMBL" id="KAF2458603.1"/>
    </source>
</evidence>
<dbReference type="EMBL" id="MU001677">
    <property type="protein sequence ID" value="KAF2458603.1"/>
    <property type="molecule type" value="Genomic_DNA"/>
</dbReference>
<dbReference type="InterPro" id="IPR057326">
    <property type="entry name" value="KR_dom"/>
</dbReference>
<dbReference type="AlphaFoldDB" id="A0A6A6P591"/>
<evidence type="ECO:0000313" key="7">
    <source>
        <dbReference type="Proteomes" id="UP000799766"/>
    </source>
</evidence>
<keyword evidence="7" id="KW-1185">Reference proteome</keyword>
<dbReference type="InterPro" id="IPR036291">
    <property type="entry name" value="NAD(P)-bd_dom_sf"/>
</dbReference>
<dbReference type="Gene3D" id="3.40.50.720">
    <property type="entry name" value="NAD(P)-binding Rossmann-like Domain"/>
    <property type="match status" value="1"/>
</dbReference>
<dbReference type="GO" id="GO:0016616">
    <property type="term" value="F:oxidoreductase activity, acting on the CH-OH group of donors, NAD or NADP as acceptor"/>
    <property type="evidence" value="ECO:0007669"/>
    <property type="project" value="TreeGrafter"/>
</dbReference>
<dbReference type="OrthoDB" id="10253736at2759"/>
<dbReference type="PANTHER" id="PTHR24322:SF736">
    <property type="entry name" value="RETINOL DEHYDROGENASE 10"/>
    <property type="match status" value="1"/>
</dbReference>
<dbReference type="PANTHER" id="PTHR24322">
    <property type="entry name" value="PKSB"/>
    <property type="match status" value="1"/>
</dbReference>
<dbReference type="PRINTS" id="PR00081">
    <property type="entry name" value="GDHRDH"/>
</dbReference>
<comment type="similarity">
    <text evidence="1 4">Belongs to the short-chain dehydrogenases/reductases (SDR) family.</text>
</comment>
<evidence type="ECO:0000256" key="3">
    <source>
        <dbReference type="ARBA" id="ARBA00023002"/>
    </source>
</evidence>
<sequence>MNATSRALLSPATTGALLLVLARGPARLRAALRQRVPAAALARLLRALAALFALGLLARANALLSAWAKNRWQVPGRGRRRRWADEVAVVTGGCGGIGAAVARGLLGLGCKVVVVDTVPLPESLGDWANLTYEHCDITSPDSVHQAADRIRAQLGAPSILINNAGLARPAPILSQTAAALQAVFATNLLAHWTLLQAFVPDMVAAGAGHVVGVASLAAFVTPAGFADYAASKAGVVSLHEALAQELKHRYACPRVRSSVVCPTYVRTPFVEPYREGLRKAKALTLAPRDVADAVVAQVREGRCGVVVLPERYGWLAGLRGWPAWVQEFIRDGTREHVTGKSE</sequence>
<name>A0A6A6P591_9PEZI</name>